<evidence type="ECO:0000313" key="3">
    <source>
        <dbReference type="Proteomes" id="UP000696573"/>
    </source>
</evidence>
<keyword evidence="1" id="KW-1133">Transmembrane helix</keyword>
<accession>A0A9N9W448</accession>
<evidence type="ECO:0000313" key="2">
    <source>
        <dbReference type="EMBL" id="CAH0040431.1"/>
    </source>
</evidence>
<proteinExistence type="predicted"/>
<name>A0A9N9W448_9HYPO</name>
<keyword evidence="3" id="KW-1185">Reference proteome</keyword>
<protein>
    <submittedName>
        <fullName evidence="2">Uncharacterized protein</fullName>
    </submittedName>
</protein>
<organism evidence="2 3">
    <name type="scientific">Clonostachys rhizophaga</name>
    <dbReference type="NCBI Taxonomy" id="160324"/>
    <lineage>
        <taxon>Eukaryota</taxon>
        <taxon>Fungi</taxon>
        <taxon>Dikarya</taxon>
        <taxon>Ascomycota</taxon>
        <taxon>Pezizomycotina</taxon>
        <taxon>Sordariomycetes</taxon>
        <taxon>Hypocreomycetidae</taxon>
        <taxon>Hypocreales</taxon>
        <taxon>Bionectriaceae</taxon>
        <taxon>Clonostachys</taxon>
    </lineage>
</organism>
<feature type="transmembrane region" description="Helical" evidence="1">
    <location>
        <begin position="63"/>
        <end position="85"/>
    </location>
</feature>
<feature type="transmembrane region" description="Helical" evidence="1">
    <location>
        <begin position="137"/>
        <end position="155"/>
    </location>
</feature>
<dbReference type="EMBL" id="CABFNQ020000762">
    <property type="protein sequence ID" value="CAH0040431.1"/>
    <property type="molecule type" value="Genomic_DNA"/>
</dbReference>
<dbReference type="Proteomes" id="UP000696573">
    <property type="component" value="Unassembled WGS sequence"/>
</dbReference>
<reference evidence="2" key="1">
    <citation type="submission" date="2021-10" db="EMBL/GenBank/DDBJ databases">
        <authorList>
            <person name="Piombo E."/>
        </authorList>
    </citation>
    <scope>NUCLEOTIDE SEQUENCE</scope>
</reference>
<dbReference type="AlphaFoldDB" id="A0A9N9W448"/>
<comment type="caution">
    <text evidence="2">The sequence shown here is derived from an EMBL/GenBank/DDBJ whole genome shotgun (WGS) entry which is preliminary data.</text>
</comment>
<feature type="transmembrane region" description="Helical" evidence="1">
    <location>
        <begin position="97"/>
        <end position="117"/>
    </location>
</feature>
<keyword evidence="1" id="KW-0812">Transmembrane</keyword>
<evidence type="ECO:0000256" key="1">
    <source>
        <dbReference type="SAM" id="Phobius"/>
    </source>
</evidence>
<sequence>MSGTLTASRALASVSALVALASAASNFLLVASLLGGSEVVTKGLGLGGAVLLFLLEGLDLGSLLSNLLGESFLLLGQGLGLGLGLGDAGLSLLEGHLILFGELLLGLLLIGNVLLGLGDLSTGLLQLGLDLGQSSVALFLGLGEGLLGIGSFLLGSGQVSGRSGLQALVGLLQLSVLGLELLQGALLRGNLGIGFSGQLVVGLLQGGVLALELAQAGLGSSKLRLGVGLELLVRLGQCLELGLGVGGSLLVLLEGLVGSGEVGLELGRGLLQGALLLLGGGGAGNEGLNLGLEGLLGRIEGLLGVGHLLGELGDLGLQGLTLGIDGLDILLDENQLLLCILELLLESLVLLASELLLGLQLGLELGKQRLGLIAGGVKLAFEMRVWEVRAGEEERKKDK</sequence>
<gene>
    <name evidence="2" type="ORF">CRHIZ90672A_00005914</name>
</gene>
<feature type="transmembrane region" description="Helical" evidence="1">
    <location>
        <begin position="167"/>
        <end position="187"/>
    </location>
</feature>
<keyword evidence="1" id="KW-0472">Membrane</keyword>